<dbReference type="SUPFAM" id="SSF52540">
    <property type="entry name" value="P-loop containing nucleoside triphosphate hydrolases"/>
    <property type="match status" value="1"/>
</dbReference>
<dbReference type="PROSITE" id="PS50104">
    <property type="entry name" value="TIR"/>
    <property type="match status" value="1"/>
</dbReference>
<feature type="domain" description="TIR" evidence="1">
    <location>
        <begin position="16"/>
        <end position="143"/>
    </location>
</feature>
<evidence type="ECO:0000313" key="2">
    <source>
        <dbReference type="EMBL" id="TWC00311.1"/>
    </source>
</evidence>
<dbReference type="Proteomes" id="UP000321304">
    <property type="component" value="Unassembled WGS sequence"/>
</dbReference>
<name>A0A560M3Q9_9BRAD</name>
<dbReference type="SUPFAM" id="SSF52200">
    <property type="entry name" value="Toll/Interleukin receptor TIR domain"/>
    <property type="match status" value="1"/>
</dbReference>
<accession>A0A560M3Q9</accession>
<proteinExistence type="predicted"/>
<dbReference type="InterPro" id="IPR000157">
    <property type="entry name" value="TIR_dom"/>
</dbReference>
<dbReference type="InterPro" id="IPR027417">
    <property type="entry name" value="P-loop_NTPase"/>
</dbReference>
<dbReference type="InterPro" id="IPR035897">
    <property type="entry name" value="Toll_tir_struct_dom_sf"/>
</dbReference>
<sequence length="365" mass="40542">MIGCGISKKNIAVGGRQLKVFLSHSSKDKHIVSAVANRLGRSYIVYDDFTFDTAVDFETSIERGLEVSELFVLFASRNSIQSDWVQKELTQAQALRLAGKIDSIAAIIIDDLPIDELPDWLKKARVVSLNSVASITREIQYLFQRRLSQKQSPYFVGRQSEIEEAEAVLSPTSSLDEPHVFSFFGLEGVGRKTLCRHVCANLLSLPKSQTFRIQDGDSLADLVIKIEEDINPSPSIAATKSRISTLEKTSSRDLSVIFERLAKAFVDARELLILQDDGGLLDNDGFVKSEFADMIAIARNSEAIRFAIVSRRKVRFAPPEKGFPCISVGPLKEDDAKRLILRQFRGSKFAITDQQANELAPYVGG</sequence>
<dbReference type="RefSeq" id="WP_146986699.1">
    <property type="nucleotide sequence ID" value="NZ_VITY01000005.1"/>
</dbReference>
<organism evidence="2 3">
    <name type="scientific">Bradyrhizobium macuxiense</name>
    <dbReference type="NCBI Taxonomy" id="1755647"/>
    <lineage>
        <taxon>Bacteria</taxon>
        <taxon>Pseudomonadati</taxon>
        <taxon>Pseudomonadota</taxon>
        <taxon>Alphaproteobacteria</taxon>
        <taxon>Hyphomicrobiales</taxon>
        <taxon>Nitrobacteraceae</taxon>
        <taxon>Bradyrhizobium</taxon>
    </lineage>
</organism>
<keyword evidence="3" id="KW-1185">Reference proteome</keyword>
<dbReference type="GO" id="GO:0007165">
    <property type="term" value="P:signal transduction"/>
    <property type="evidence" value="ECO:0007669"/>
    <property type="project" value="InterPro"/>
</dbReference>
<protein>
    <submittedName>
        <fullName evidence="2">TIR domain-containing protein</fullName>
    </submittedName>
</protein>
<evidence type="ECO:0000313" key="3">
    <source>
        <dbReference type="Proteomes" id="UP000321304"/>
    </source>
</evidence>
<dbReference type="OrthoDB" id="8435646at2"/>
<dbReference type="EMBL" id="VITY01000005">
    <property type="protein sequence ID" value="TWC00311.1"/>
    <property type="molecule type" value="Genomic_DNA"/>
</dbReference>
<evidence type="ECO:0000259" key="1">
    <source>
        <dbReference type="PROSITE" id="PS50104"/>
    </source>
</evidence>
<dbReference type="Gene3D" id="3.40.50.10140">
    <property type="entry name" value="Toll/interleukin-1 receptor homology (TIR) domain"/>
    <property type="match status" value="1"/>
</dbReference>
<gene>
    <name evidence="2" type="ORF">FBZ93_105104</name>
</gene>
<reference evidence="2 3" key="1">
    <citation type="submission" date="2019-06" db="EMBL/GenBank/DDBJ databases">
        <title>Genomic Encyclopedia of Type Strains, Phase IV (KMG-V): Genome sequencing to study the core and pangenomes of soil and plant-associated prokaryotes.</title>
        <authorList>
            <person name="Whitman W."/>
        </authorList>
    </citation>
    <scope>NUCLEOTIDE SEQUENCE [LARGE SCALE GENOMIC DNA]</scope>
    <source>
        <strain evidence="2 3">BR 10355</strain>
    </source>
</reference>
<dbReference type="Pfam" id="PF13676">
    <property type="entry name" value="TIR_2"/>
    <property type="match status" value="1"/>
</dbReference>
<dbReference type="Gene3D" id="3.40.50.300">
    <property type="entry name" value="P-loop containing nucleotide triphosphate hydrolases"/>
    <property type="match status" value="1"/>
</dbReference>
<dbReference type="AlphaFoldDB" id="A0A560M3Q9"/>
<comment type="caution">
    <text evidence="2">The sequence shown here is derived from an EMBL/GenBank/DDBJ whole genome shotgun (WGS) entry which is preliminary data.</text>
</comment>